<dbReference type="AlphaFoldDB" id="A0A9Q3HF47"/>
<reference evidence="1" key="1">
    <citation type="submission" date="2021-03" db="EMBL/GenBank/DDBJ databases">
        <title>Draft genome sequence of rust myrtle Austropuccinia psidii MF-1, a brazilian biotype.</title>
        <authorList>
            <person name="Quecine M.C."/>
            <person name="Pachon D.M.R."/>
            <person name="Bonatelli M.L."/>
            <person name="Correr F.H."/>
            <person name="Franceschini L.M."/>
            <person name="Leite T.F."/>
            <person name="Margarido G.R.A."/>
            <person name="Almeida C.A."/>
            <person name="Ferrarezi J.A."/>
            <person name="Labate C.A."/>
        </authorList>
    </citation>
    <scope>NUCLEOTIDE SEQUENCE</scope>
    <source>
        <strain evidence="1">MF-1</strain>
    </source>
</reference>
<keyword evidence="2" id="KW-1185">Reference proteome</keyword>
<protein>
    <submittedName>
        <fullName evidence="1">Uncharacterized protein</fullName>
    </submittedName>
</protein>
<sequence length="121" mass="14289">MEASTIKVEPVQKKGLYPKQLFISVSNKYHKNNTYLEKKKDSISNEEYFNDPKWRGSFKIKLYLSKTISKIKNHYKYQVQWAVQFPGAQQTITEEINSTKMQNRITKPEVELTNQNLETNL</sequence>
<evidence type="ECO:0000313" key="2">
    <source>
        <dbReference type="Proteomes" id="UP000765509"/>
    </source>
</evidence>
<organism evidence="1 2">
    <name type="scientific">Austropuccinia psidii MF-1</name>
    <dbReference type="NCBI Taxonomy" id="1389203"/>
    <lineage>
        <taxon>Eukaryota</taxon>
        <taxon>Fungi</taxon>
        <taxon>Dikarya</taxon>
        <taxon>Basidiomycota</taxon>
        <taxon>Pucciniomycotina</taxon>
        <taxon>Pucciniomycetes</taxon>
        <taxon>Pucciniales</taxon>
        <taxon>Sphaerophragmiaceae</taxon>
        <taxon>Austropuccinia</taxon>
    </lineage>
</organism>
<evidence type="ECO:0000313" key="1">
    <source>
        <dbReference type="EMBL" id="MBW0499675.1"/>
    </source>
</evidence>
<comment type="caution">
    <text evidence="1">The sequence shown here is derived from an EMBL/GenBank/DDBJ whole genome shotgun (WGS) entry which is preliminary data.</text>
</comment>
<name>A0A9Q3HF47_9BASI</name>
<gene>
    <name evidence="1" type="ORF">O181_039390</name>
</gene>
<dbReference type="Proteomes" id="UP000765509">
    <property type="component" value="Unassembled WGS sequence"/>
</dbReference>
<dbReference type="EMBL" id="AVOT02015386">
    <property type="protein sequence ID" value="MBW0499675.1"/>
    <property type="molecule type" value="Genomic_DNA"/>
</dbReference>
<proteinExistence type="predicted"/>
<accession>A0A9Q3HF47</accession>